<evidence type="ECO:0000313" key="2">
    <source>
        <dbReference type="Proteomes" id="UP000239480"/>
    </source>
</evidence>
<accession>A0A2T0RUN9</accession>
<organism evidence="1 2">
    <name type="scientific">Aliiruegeria haliotis</name>
    <dbReference type="NCBI Taxonomy" id="1280846"/>
    <lineage>
        <taxon>Bacteria</taxon>
        <taxon>Pseudomonadati</taxon>
        <taxon>Pseudomonadota</taxon>
        <taxon>Alphaproteobacteria</taxon>
        <taxon>Rhodobacterales</taxon>
        <taxon>Roseobacteraceae</taxon>
        <taxon>Aliiruegeria</taxon>
    </lineage>
</organism>
<dbReference type="AlphaFoldDB" id="A0A2T0RUN9"/>
<keyword evidence="2" id="KW-1185">Reference proteome</keyword>
<name>A0A2T0RUN9_9RHOB</name>
<evidence type="ECO:0000313" key="1">
    <source>
        <dbReference type="EMBL" id="PRY24842.1"/>
    </source>
</evidence>
<proteinExistence type="predicted"/>
<reference evidence="1 2" key="1">
    <citation type="submission" date="2018-03" db="EMBL/GenBank/DDBJ databases">
        <title>Genomic Encyclopedia of Archaeal and Bacterial Type Strains, Phase II (KMG-II): from individual species to whole genera.</title>
        <authorList>
            <person name="Goeker M."/>
        </authorList>
    </citation>
    <scope>NUCLEOTIDE SEQUENCE [LARGE SCALE GENOMIC DNA]</scope>
    <source>
        <strain evidence="1 2">DSM 29328</strain>
    </source>
</reference>
<protein>
    <submittedName>
        <fullName evidence="1">Uncharacterized protein</fullName>
    </submittedName>
</protein>
<comment type="caution">
    <text evidence="1">The sequence shown here is derived from an EMBL/GenBank/DDBJ whole genome shotgun (WGS) entry which is preliminary data.</text>
</comment>
<gene>
    <name evidence="1" type="ORF">CLV78_10212</name>
</gene>
<dbReference type="EMBL" id="PVTD01000002">
    <property type="protein sequence ID" value="PRY24842.1"/>
    <property type="molecule type" value="Genomic_DNA"/>
</dbReference>
<dbReference type="RefSeq" id="WP_106203793.1">
    <property type="nucleotide sequence ID" value="NZ_PVTD01000002.1"/>
</dbReference>
<sequence length="78" mass="8687">MNQMTGKVEILPPDDLLPTSGRINLDSYYSRKECAALLRLPQPLFNAWALDRGLTITKIKSKDFVLGADLLRAQQNAA</sequence>
<dbReference type="Proteomes" id="UP000239480">
    <property type="component" value="Unassembled WGS sequence"/>
</dbReference>